<name>A0A804I4N9_MUSAM</name>
<keyword evidence="1" id="KW-0732">Signal</keyword>
<feature type="signal peptide" evidence="1">
    <location>
        <begin position="1"/>
        <end position="38"/>
    </location>
</feature>
<evidence type="ECO:0000313" key="2">
    <source>
        <dbReference type="EnsemblPlants" id="Ma02_p19820.1"/>
    </source>
</evidence>
<evidence type="ECO:0000313" key="3">
    <source>
        <dbReference type="Proteomes" id="UP000012960"/>
    </source>
</evidence>
<feature type="chain" id="PRO_5032356941" evidence="1">
    <location>
        <begin position="39"/>
        <end position="91"/>
    </location>
</feature>
<dbReference type="Proteomes" id="UP000012960">
    <property type="component" value="Unplaced"/>
</dbReference>
<organism evidence="2 3">
    <name type="scientific">Musa acuminata subsp. malaccensis</name>
    <name type="common">Wild banana</name>
    <name type="synonym">Musa malaccensis</name>
    <dbReference type="NCBI Taxonomy" id="214687"/>
    <lineage>
        <taxon>Eukaryota</taxon>
        <taxon>Viridiplantae</taxon>
        <taxon>Streptophyta</taxon>
        <taxon>Embryophyta</taxon>
        <taxon>Tracheophyta</taxon>
        <taxon>Spermatophyta</taxon>
        <taxon>Magnoliopsida</taxon>
        <taxon>Liliopsida</taxon>
        <taxon>Zingiberales</taxon>
        <taxon>Musaceae</taxon>
        <taxon>Musa</taxon>
    </lineage>
</organism>
<proteinExistence type="predicted"/>
<sequence>MMLRFPTATPPLCSRRCFRPPFSLCILLPHLLLSLSLSTFTFCSVPKHCGLTKSKQITLLPNAHDSLPRLFRHQQLLTPHHILHVDWLGCR</sequence>
<dbReference type="AlphaFoldDB" id="A0A804I4N9"/>
<evidence type="ECO:0000256" key="1">
    <source>
        <dbReference type="SAM" id="SignalP"/>
    </source>
</evidence>
<reference evidence="2" key="1">
    <citation type="submission" date="2021-05" db="UniProtKB">
        <authorList>
            <consortium name="EnsemblPlants"/>
        </authorList>
    </citation>
    <scope>IDENTIFICATION</scope>
    <source>
        <strain evidence="2">subsp. malaccensis</strain>
    </source>
</reference>
<keyword evidence="3" id="KW-1185">Reference proteome</keyword>
<protein>
    <submittedName>
        <fullName evidence="2">Uncharacterized protein</fullName>
    </submittedName>
</protein>
<dbReference type="InParanoid" id="A0A804I4N9"/>
<accession>A0A804I4N9</accession>
<dbReference type="Gramene" id="Ma02_t19820.1">
    <property type="protein sequence ID" value="Ma02_p19820.1"/>
    <property type="gene ID" value="Ma02_g19820"/>
</dbReference>
<dbReference type="EnsemblPlants" id="Ma02_t19820.1">
    <property type="protein sequence ID" value="Ma02_p19820.1"/>
    <property type="gene ID" value="Ma02_g19820"/>
</dbReference>